<evidence type="ECO:0000256" key="7">
    <source>
        <dbReference type="SAM" id="Phobius"/>
    </source>
</evidence>
<sequence>MDSPGRSSLDKKSSGYASSSKLLLDGGSQSFSSILNNPNPSSSVIGWWASSTSIPVPELAPLPSVPKPGHELTRSDFLLYTSAISESHSRFVDILRQHDRDHQGEDTHPIGAAAGEALVACLREVPALYFKEDFSLEDGATFRAACPFRTISENAALQERLSQYLDVVELHLVKEISLRSSSFFEAQLQLEDLNSKIIQGCETVRDLMEKNRLLDLDLVGSARTVQELSMKRGDLISLINKLRLMLSVNQAVSTLQLVSIHPDKILISMQSDAVIVFALLCLSWIPFLRTFAV</sequence>
<evidence type="ECO:0000256" key="6">
    <source>
        <dbReference type="ARBA" id="ARBA00023054"/>
    </source>
</evidence>
<keyword evidence="7" id="KW-0812">Transmembrane</keyword>
<evidence type="ECO:0000256" key="5">
    <source>
        <dbReference type="ARBA" id="ARBA00023034"/>
    </source>
</evidence>
<reference evidence="8 9" key="1">
    <citation type="journal article" date="2013" name="BMC Genomics">
        <title>The miniature genome of a carnivorous plant Genlisea aurea contains a low number of genes and short non-coding sequences.</title>
        <authorList>
            <person name="Leushkin E.V."/>
            <person name="Sutormin R.A."/>
            <person name="Nabieva E.R."/>
            <person name="Penin A.A."/>
            <person name="Kondrashov A.S."/>
            <person name="Logacheva M.D."/>
        </authorList>
    </citation>
    <scope>NUCLEOTIDE SEQUENCE [LARGE SCALE GENOMIC DNA]</scope>
</reference>
<dbReference type="GO" id="GO:0019905">
    <property type="term" value="F:syntaxin binding"/>
    <property type="evidence" value="ECO:0007669"/>
    <property type="project" value="TreeGrafter"/>
</dbReference>
<dbReference type="EMBL" id="AUSU01004839">
    <property type="protein sequence ID" value="EPS64412.1"/>
    <property type="molecule type" value="Genomic_DNA"/>
</dbReference>
<dbReference type="GO" id="GO:0042147">
    <property type="term" value="P:retrograde transport, endosome to Golgi"/>
    <property type="evidence" value="ECO:0007669"/>
    <property type="project" value="InterPro"/>
</dbReference>
<evidence type="ECO:0000256" key="1">
    <source>
        <dbReference type="ARBA" id="ARBA00004601"/>
    </source>
</evidence>
<dbReference type="GO" id="GO:0005829">
    <property type="term" value="C:cytosol"/>
    <property type="evidence" value="ECO:0007669"/>
    <property type="project" value="GOC"/>
</dbReference>
<keyword evidence="7" id="KW-0472">Membrane</keyword>
<dbReference type="PANTHER" id="PTHR12965:SF0">
    <property type="entry name" value="VACUOLAR PROTEIN SORTING-ASSOCIATED PROTEIN 54"/>
    <property type="match status" value="1"/>
</dbReference>
<organism evidence="8 9">
    <name type="scientific">Genlisea aurea</name>
    <dbReference type="NCBI Taxonomy" id="192259"/>
    <lineage>
        <taxon>Eukaryota</taxon>
        <taxon>Viridiplantae</taxon>
        <taxon>Streptophyta</taxon>
        <taxon>Embryophyta</taxon>
        <taxon>Tracheophyta</taxon>
        <taxon>Spermatophyta</taxon>
        <taxon>Magnoliopsida</taxon>
        <taxon>eudicotyledons</taxon>
        <taxon>Gunneridae</taxon>
        <taxon>Pentapetalae</taxon>
        <taxon>asterids</taxon>
        <taxon>lamiids</taxon>
        <taxon>Lamiales</taxon>
        <taxon>Lentibulariaceae</taxon>
        <taxon>Genlisea</taxon>
    </lineage>
</organism>
<dbReference type="GO" id="GO:0015031">
    <property type="term" value="P:protein transport"/>
    <property type="evidence" value="ECO:0007669"/>
    <property type="project" value="UniProtKB-KW"/>
</dbReference>
<evidence type="ECO:0000256" key="2">
    <source>
        <dbReference type="ARBA" id="ARBA00009150"/>
    </source>
</evidence>
<keyword evidence="9" id="KW-1185">Reference proteome</keyword>
<proteinExistence type="inferred from homology"/>
<dbReference type="InterPro" id="IPR039745">
    <property type="entry name" value="Vps54"/>
</dbReference>
<keyword evidence="3" id="KW-0813">Transport</keyword>
<evidence type="ECO:0008006" key="10">
    <source>
        <dbReference type="Google" id="ProtNLM"/>
    </source>
</evidence>
<keyword evidence="6" id="KW-0175">Coiled coil</keyword>
<feature type="transmembrane region" description="Helical" evidence="7">
    <location>
        <begin position="273"/>
        <end position="292"/>
    </location>
</feature>
<dbReference type="GO" id="GO:0000938">
    <property type="term" value="C:GARP complex"/>
    <property type="evidence" value="ECO:0007669"/>
    <property type="project" value="InterPro"/>
</dbReference>
<dbReference type="Proteomes" id="UP000015453">
    <property type="component" value="Unassembled WGS sequence"/>
</dbReference>
<gene>
    <name evidence="8" type="ORF">M569_10369</name>
</gene>
<dbReference type="OrthoDB" id="10259024at2759"/>
<dbReference type="AlphaFoldDB" id="S8DX02"/>
<dbReference type="GO" id="GO:0006896">
    <property type="term" value="P:Golgi to vacuole transport"/>
    <property type="evidence" value="ECO:0007669"/>
    <property type="project" value="TreeGrafter"/>
</dbReference>
<comment type="caution">
    <text evidence="8">The sequence shown here is derived from an EMBL/GenBank/DDBJ whole genome shotgun (WGS) entry which is preliminary data.</text>
</comment>
<accession>S8DX02</accession>
<keyword evidence="5" id="KW-0333">Golgi apparatus</keyword>
<evidence type="ECO:0000313" key="9">
    <source>
        <dbReference type="Proteomes" id="UP000015453"/>
    </source>
</evidence>
<keyword evidence="7" id="KW-1133">Transmembrane helix</keyword>
<keyword evidence="4" id="KW-0653">Protein transport</keyword>
<evidence type="ECO:0000256" key="3">
    <source>
        <dbReference type="ARBA" id="ARBA00022448"/>
    </source>
</evidence>
<evidence type="ECO:0000256" key="4">
    <source>
        <dbReference type="ARBA" id="ARBA00022927"/>
    </source>
</evidence>
<dbReference type="PANTHER" id="PTHR12965">
    <property type="entry name" value="VACUOLAR PROTEIN SORTING 54"/>
    <property type="match status" value="1"/>
</dbReference>
<comment type="subcellular location">
    <subcellularLocation>
        <location evidence="1">Golgi apparatus</location>
        <location evidence="1">trans-Golgi network</location>
    </subcellularLocation>
</comment>
<comment type="similarity">
    <text evidence="2">Belongs to the VPS54 family.</text>
</comment>
<protein>
    <recommendedName>
        <fullName evidence="10">Vacuolar protein sorting-associated protein 54 N-terminal domain-containing protein</fullName>
    </recommendedName>
</protein>
<name>S8DX02_9LAMI</name>
<evidence type="ECO:0000313" key="8">
    <source>
        <dbReference type="EMBL" id="EPS64412.1"/>
    </source>
</evidence>